<dbReference type="EC" id="2.3.1.30" evidence="1"/>
<protein>
    <submittedName>
        <fullName evidence="1">Serine acetyltransferase</fullName>
        <ecNumber evidence="1">2.3.1.30</ecNumber>
    </submittedName>
</protein>
<dbReference type="SUPFAM" id="SSF51161">
    <property type="entry name" value="Trimeric LpxA-like enzymes"/>
    <property type="match status" value="1"/>
</dbReference>
<keyword evidence="1" id="KW-0808">Transferase</keyword>
<keyword evidence="2" id="KW-1185">Reference proteome</keyword>
<gene>
    <name evidence="1" type="primary">cysE</name>
    <name evidence="1" type="ORF">alecur_12</name>
</gene>
<name>A0ABX4MHT5_9HYPH</name>
<evidence type="ECO:0000313" key="2">
    <source>
        <dbReference type="Proteomes" id="UP000229529"/>
    </source>
</evidence>
<reference evidence="1" key="1">
    <citation type="submission" date="2017-09" db="EMBL/GenBank/DDBJ databases">
        <authorList>
            <person name="Campbell M.A."/>
            <person name="Lukasik P."/>
            <person name="Simon C."/>
            <person name="McCutcheon J.P."/>
        </authorList>
    </citation>
    <scope>NUCLEOTIDE SEQUENCE [LARGE SCALE GENOMIC DNA]</scope>
    <source>
        <strain evidence="1">ALECUR</strain>
    </source>
</reference>
<comment type="caution">
    <text evidence="1">The sequence shown here is derived from an EMBL/GenBank/DDBJ whole genome shotgun (WGS) entry which is preliminary data.</text>
</comment>
<accession>A0ABX4MHT5</accession>
<dbReference type="EMBL" id="NXGS01000004">
    <property type="protein sequence ID" value="PIM96601.1"/>
    <property type="molecule type" value="Genomic_DNA"/>
</dbReference>
<sequence>MARTTRINLKKIKNSISPALNNNFWSIVIEDVLATYRKDPTCASFMDCISKSGFKVIFLYRLSMIVKSKLSIRLLRFIEKHYRTKISNNIRIGRYFVFHHVFGLSLEGRILIGDNVMIAGNVVLEFLEGKENNHTTIIHSGCNIGSNVIILNNTEVGHCCLITSFSIVSEWILPYTHVSRIPSNIQINPLNMRVCERRQSWIEGNFDVLTTRFGPIGYKHKHYCLSYWLKVTTRATKGGNSAFT</sequence>
<dbReference type="GO" id="GO:0009001">
    <property type="term" value="F:serine O-acetyltransferase activity"/>
    <property type="evidence" value="ECO:0007669"/>
    <property type="project" value="UniProtKB-EC"/>
</dbReference>
<dbReference type="PANTHER" id="PTHR42811">
    <property type="entry name" value="SERINE ACETYLTRANSFERASE"/>
    <property type="match status" value="1"/>
</dbReference>
<organism evidence="1 2">
    <name type="scientific">Candidatus Hodgkinia cicadicola</name>
    <dbReference type="NCBI Taxonomy" id="573658"/>
    <lineage>
        <taxon>Bacteria</taxon>
        <taxon>Pseudomonadati</taxon>
        <taxon>Pseudomonadota</taxon>
        <taxon>Alphaproteobacteria</taxon>
        <taxon>Hyphomicrobiales</taxon>
        <taxon>Candidatus Hodgkinia</taxon>
    </lineage>
</organism>
<proteinExistence type="predicted"/>
<dbReference type="InterPro" id="IPR011004">
    <property type="entry name" value="Trimer_LpxA-like_sf"/>
</dbReference>
<dbReference type="Proteomes" id="UP000229529">
    <property type="component" value="Unassembled WGS sequence"/>
</dbReference>
<dbReference type="Gene3D" id="2.160.10.10">
    <property type="entry name" value="Hexapeptide repeat proteins"/>
    <property type="match status" value="1"/>
</dbReference>
<keyword evidence="1" id="KW-0012">Acyltransferase</keyword>
<evidence type="ECO:0000313" key="1">
    <source>
        <dbReference type="EMBL" id="PIM96601.1"/>
    </source>
</evidence>